<dbReference type="RefSeq" id="WP_090837651.1">
    <property type="nucleotide sequence ID" value="NZ_FORM01000002.1"/>
</dbReference>
<protein>
    <submittedName>
        <fullName evidence="1">Uncharacterized protein</fullName>
    </submittedName>
</protein>
<evidence type="ECO:0000313" key="2">
    <source>
        <dbReference type="Proteomes" id="UP000199559"/>
    </source>
</evidence>
<reference evidence="2" key="1">
    <citation type="submission" date="2016-10" db="EMBL/GenBank/DDBJ databases">
        <authorList>
            <person name="Varghese N."/>
            <person name="Submissions S."/>
        </authorList>
    </citation>
    <scope>NUCLEOTIDE SEQUENCE [LARGE SCALE GENOMIC DNA]</scope>
    <source>
        <strain evidence="2">DSM 28881</strain>
    </source>
</reference>
<proteinExistence type="predicted"/>
<accession>A0A1I3KX93</accession>
<organism evidence="1 2">
    <name type="scientific">Olleya namhaensis</name>
    <dbReference type="NCBI Taxonomy" id="1144750"/>
    <lineage>
        <taxon>Bacteria</taxon>
        <taxon>Pseudomonadati</taxon>
        <taxon>Bacteroidota</taxon>
        <taxon>Flavobacteriia</taxon>
        <taxon>Flavobacteriales</taxon>
        <taxon>Flavobacteriaceae</taxon>
    </lineage>
</organism>
<dbReference type="AlphaFoldDB" id="A0A1I3KX93"/>
<dbReference type="Proteomes" id="UP000199559">
    <property type="component" value="Unassembled WGS sequence"/>
</dbReference>
<keyword evidence="2" id="KW-1185">Reference proteome</keyword>
<evidence type="ECO:0000313" key="1">
    <source>
        <dbReference type="EMBL" id="SFI77109.1"/>
    </source>
</evidence>
<name>A0A1I3KX93_9FLAO</name>
<dbReference type="STRING" id="1144750.SAMN05443431_102153"/>
<sequence length="152" mass="18518">MSDFRNRPKDNFIHEATWEQLYVLTEHWKSDIEFYKQDLKFLHHLIDKYFLYLTKKENIDVILEVEVSLLEVEKQCSILLQRIDKHLHHLSALVEDPFTYVSDKFREEHEQLEDDLSQFLKDFRKNRKEVFSITEHMMGGEELIKQLNVLHK</sequence>
<dbReference type="EMBL" id="FORM01000002">
    <property type="protein sequence ID" value="SFI77109.1"/>
    <property type="molecule type" value="Genomic_DNA"/>
</dbReference>
<gene>
    <name evidence="1" type="ORF">SAMN05443431_102153</name>
</gene>